<dbReference type="InterPro" id="IPR013325">
    <property type="entry name" value="RNA_pol_sigma_r2"/>
</dbReference>
<comment type="similarity">
    <text evidence="1">Belongs to the sigma-70 factor family. ECF subfamily.</text>
</comment>
<accession>A0A426UVY6</accession>
<evidence type="ECO:0000256" key="3">
    <source>
        <dbReference type="ARBA" id="ARBA00023015"/>
    </source>
</evidence>
<comment type="subunit">
    <text evidence="2">Interacts transiently with the RNA polymerase catalytic core formed by RpoA, RpoB, RpoC and RpoZ (2 alpha, 1 beta, 1 beta' and 1 omega subunit) to form the RNA polymerase holoenzyme that can initiate transcription.</text>
</comment>
<name>A0A426UVY6_9ACTN</name>
<sequence length="313" mass="33796">MALTPREVEQFEAARPRLGAIAYRMLGSATEAEDAVQDVFLRYAAVDRAGLRSADAWLTKALTNLCLDRLSSGRARRERSFGQWLPEPVLDGDPMLDPAETAEQRESVSLAMLVLYERLQPLERAVYVLREAFSHSHREIAGILDITEAASQQHLHRARRRIGTVDREERLDAAAARRVAEAFLAAATSGDKGRLIALLRDDATAIGDGGAVPTIPRAYRGAERIAAYLRGIAVPTPVKRRLLGGAPAIHAAVVNGSPALVAVVDGTAVAAMALTVANGKIAAVLSYADPGKLSYLNRQWRAEAPEPPLVDAW</sequence>
<dbReference type="Proteomes" id="UP000277256">
    <property type="component" value="Unassembled WGS sequence"/>
</dbReference>
<gene>
    <name evidence="8" type="ORF">EIW28_16555</name>
</gene>
<dbReference type="InterPro" id="IPR036388">
    <property type="entry name" value="WH-like_DNA-bd_sf"/>
</dbReference>
<dbReference type="Pfam" id="PF04542">
    <property type="entry name" value="Sigma70_r2"/>
    <property type="match status" value="1"/>
</dbReference>
<dbReference type="Gene3D" id="3.10.450.50">
    <property type="match status" value="1"/>
</dbReference>
<dbReference type="AlphaFoldDB" id="A0A426UVY6"/>
<keyword evidence="9" id="KW-1185">Reference proteome</keyword>
<dbReference type="Gene3D" id="1.10.1740.10">
    <property type="match status" value="1"/>
</dbReference>
<reference evidence="8 9" key="1">
    <citation type="submission" date="2018-12" db="EMBL/GenBank/DDBJ databases">
        <title>Glycomyces sp. YIM 121974 draft genome.</title>
        <authorList>
            <person name="Li Q."/>
        </authorList>
    </citation>
    <scope>NUCLEOTIDE SEQUENCE [LARGE SCALE GENOMIC DNA]</scope>
    <source>
        <strain evidence="8 9">YIM 121974</strain>
    </source>
</reference>
<comment type="caution">
    <text evidence="8">The sequence shown here is derived from an EMBL/GenBank/DDBJ whole genome shotgun (WGS) entry which is preliminary data.</text>
</comment>
<proteinExistence type="inferred from homology"/>
<feature type="domain" description="RNA polymerase sigma factor 70 region 4 type 2" evidence="7">
    <location>
        <begin position="115"/>
        <end position="162"/>
    </location>
</feature>
<dbReference type="InterPro" id="IPR052704">
    <property type="entry name" value="ECF_Sigma-70_Domain"/>
</dbReference>
<evidence type="ECO:0000313" key="9">
    <source>
        <dbReference type="Proteomes" id="UP000277256"/>
    </source>
</evidence>
<dbReference type="OrthoDB" id="3211555at2"/>
<evidence type="ECO:0000313" key="8">
    <source>
        <dbReference type="EMBL" id="RRR98490.1"/>
    </source>
</evidence>
<dbReference type="SUPFAM" id="SSF88659">
    <property type="entry name" value="Sigma3 and sigma4 domains of RNA polymerase sigma factors"/>
    <property type="match status" value="1"/>
</dbReference>
<dbReference type="GO" id="GO:0016987">
    <property type="term" value="F:sigma factor activity"/>
    <property type="evidence" value="ECO:0007669"/>
    <property type="project" value="UniProtKB-KW"/>
</dbReference>
<dbReference type="PANTHER" id="PTHR30173">
    <property type="entry name" value="SIGMA 19 FACTOR"/>
    <property type="match status" value="1"/>
</dbReference>
<dbReference type="Gene3D" id="1.10.10.10">
    <property type="entry name" value="Winged helix-like DNA-binding domain superfamily/Winged helix DNA-binding domain"/>
    <property type="match status" value="1"/>
</dbReference>
<dbReference type="InterPro" id="IPR013324">
    <property type="entry name" value="RNA_pol_sigma_r3/r4-like"/>
</dbReference>
<dbReference type="InterPro" id="IPR032710">
    <property type="entry name" value="NTF2-like_dom_sf"/>
</dbReference>
<evidence type="ECO:0000259" key="7">
    <source>
        <dbReference type="Pfam" id="PF08281"/>
    </source>
</evidence>
<evidence type="ECO:0000256" key="1">
    <source>
        <dbReference type="ARBA" id="ARBA00010641"/>
    </source>
</evidence>
<dbReference type="InterPro" id="IPR014284">
    <property type="entry name" value="RNA_pol_sigma-70_dom"/>
</dbReference>
<keyword evidence="3" id="KW-0805">Transcription regulation</keyword>
<dbReference type="NCBIfam" id="TIGR02937">
    <property type="entry name" value="sigma70-ECF"/>
    <property type="match status" value="1"/>
</dbReference>
<evidence type="ECO:0000259" key="6">
    <source>
        <dbReference type="Pfam" id="PF04542"/>
    </source>
</evidence>
<dbReference type="EMBL" id="RSEB01000004">
    <property type="protein sequence ID" value="RRR98490.1"/>
    <property type="molecule type" value="Genomic_DNA"/>
</dbReference>
<evidence type="ECO:0000256" key="4">
    <source>
        <dbReference type="ARBA" id="ARBA00023082"/>
    </source>
</evidence>
<keyword evidence="5" id="KW-0804">Transcription</keyword>
<dbReference type="GO" id="GO:0003677">
    <property type="term" value="F:DNA binding"/>
    <property type="evidence" value="ECO:0007669"/>
    <property type="project" value="InterPro"/>
</dbReference>
<protein>
    <submittedName>
        <fullName evidence="8">Sigma-70 family RNA polymerase sigma factor</fullName>
    </submittedName>
</protein>
<organism evidence="8 9">
    <name type="scientific">Glycomyces terrestris</name>
    <dbReference type="NCBI Taxonomy" id="2493553"/>
    <lineage>
        <taxon>Bacteria</taxon>
        <taxon>Bacillati</taxon>
        <taxon>Actinomycetota</taxon>
        <taxon>Actinomycetes</taxon>
        <taxon>Glycomycetales</taxon>
        <taxon>Glycomycetaceae</taxon>
        <taxon>Glycomyces</taxon>
    </lineage>
</organism>
<dbReference type="PANTHER" id="PTHR30173:SF36">
    <property type="entry name" value="ECF RNA POLYMERASE SIGMA FACTOR SIGJ"/>
    <property type="match status" value="1"/>
</dbReference>
<dbReference type="GO" id="GO:0006352">
    <property type="term" value="P:DNA-templated transcription initiation"/>
    <property type="evidence" value="ECO:0007669"/>
    <property type="project" value="InterPro"/>
</dbReference>
<dbReference type="InterPro" id="IPR007627">
    <property type="entry name" value="RNA_pol_sigma70_r2"/>
</dbReference>
<feature type="domain" description="RNA polymerase sigma-70 region 2" evidence="6">
    <location>
        <begin position="11"/>
        <end position="74"/>
    </location>
</feature>
<evidence type="ECO:0000256" key="2">
    <source>
        <dbReference type="ARBA" id="ARBA00011344"/>
    </source>
</evidence>
<dbReference type="SUPFAM" id="SSF88946">
    <property type="entry name" value="Sigma2 domain of RNA polymerase sigma factors"/>
    <property type="match status" value="1"/>
</dbReference>
<dbReference type="InterPro" id="IPR013249">
    <property type="entry name" value="RNA_pol_sigma70_r4_t2"/>
</dbReference>
<dbReference type="Pfam" id="PF08281">
    <property type="entry name" value="Sigma70_r4_2"/>
    <property type="match status" value="1"/>
</dbReference>
<keyword evidence="4" id="KW-0731">Sigma factor</keyword>
<dbReference type="SUPFAM" id="SSF54427">
    <property type="entry name" value="NTF2-like"/>
    <property type="match status" value="1"/>
</dbReference>
<evidence type="ECO:0000256" key="5">
    <source>
        <dbReference type="ARBA" id="ARBA00023163"/>
    </source>
</evidence>
<dbReference type="RefSeq" id="WP_125248797.1">
    <property type="nucleotide sequence ID" value="NZ_RSEB01000004.1"/>
</dbReference>